<evidence type="ECO:0000256" key="8">
    <source>
        <dbReference type="RuleBase" id="RU362042"/>
    </source>
</evidence>
<reference evidence="10 11" key="1">
    <citation type="journal article" date="2015" name="Nature">
        <title>rRNA introns, odd ribosomes, and small enigmatic genomes across a large radiation of phyla.</title>
        <authorList>
            <person name="Brown C.T."/>
            <person name="Hug L.A."/>
            <person name="Thomas B.C."/>
            <person name="Sharon I."/>
            <person name="Castelle C.J."/>
            <person name="Singh A."/>
            <person name="Wilkins M.J."/>
            <person name="Williams K.H."/>
            <person name="Banfield J.F."/>
        </authorList>
    </citation>
    <scope>NUCLEOTIDE SEQUENCE [LARGE SCALE GENOMIC DNA]</scope>
</reference>
<dbReference type="AlphaFoldDB" id="A0A0G0Z1X2"/>
<comment type="similarity">
    <text evidence="2 8">Belongs to the peptidase S26 family.</text>
</comment>
<gene>
    <name evidence="10" type="ORF">UV06_C0006G0029</name>
</gene>
<accession>A0A0G0Z1X2</accession>
<dbReference type="NCBIfam" id="TIGR02227">
    <property type="entry name" value="sigpep_I_bact"/>
    <property type="match status" value="1"/>
</dbReference>
<keyword evidence="7" id="KW-0812">Transmembrane</keyword>
<dbReference type="GO" id="GO:0006465">
    <property type="term" value="P:signal peptide processing"/>
    <property type="evidence" value="ECO:0007669"/>
    <property type="project" value="InterPro"/>
</dbReference>
<evidence type="ECO:0000256" key="3">
    <source>
        <dbReference type="ARBA" id="ARBA00013208"/>
    </source>
</evidence>
<dbReference type="EMBL" id="LCDA01000006">
    <property type="protein sequence ID" value="KKS42759.1"/>
    <property type="molecule type" value="Genomic_DNA"/>
</dbReference>
<evidence type="ECO:0000256" key="1">
    <source>
        <dbReference type="ARBA" id="ARBA00000677"/>
    </source>
</evidence>
<dbReference type="PANTHER" id="PTHR43390:SF1">
    <property type="entry name" value="CHLOROPLAST PROCESSING PEPTIDASE"/>
    <property type="match status" value="1"/>
</dbReference>
<name>A0A0G0Z1X2_9BACT</name>
<evidence type="ECO:0000256" key="7">
    <source>
        <dbReference type="RuleBase" id="RU003993"/>
    </source>
</evidence>
<dbReference type="CDD" id="cd06530">
    <property type="entry name" value="S26_SPase_I"/>
    <property type="match status" value="1"/>
</dbReference>
<comment type="catalytic activity">
    <reaction evidence="1 7">
        <text>Cleavage of hydrophobic, N-terminal signal or leader sequences from secreted and periplasmic proteins.</text>
        <dbReference type="EC" id="3.4.21.89"/>
    </reaction>
</comment>
<sequence>MMRFFRKFIKVVYEFVEAFVISASVFVVVYLFLMQPHQVKGASMYPTFKDKEYLLTDKITYQRGLPKYGDVIVFKAPVNENFDFIKRVIALPGQTVMIKNGNVYIDGQVLDEYYLSSDVVTNPGQFLLEGESYTVQPGEVIAFGDNRGHSSDSRDWGPVPEQNIVGRVFFRYWPSDVVGVISNQTRASN</sequence>
<proteinExistence type="inferred from homology"/>
<feature type="transmembrane region" description="Helical" evidence="7">
    <location>
        <begin position="12"/>
        <end position="33"/>
    </location>
</feature>
<dbReference type="SUPFAM" id="SSF51306">
    <property type="entry name" value="LexA/Signal peptidase"/>
    <property type="match status" value="1"/>
</dbReference>
<evidence type="ECO:0000313" key="11">
    <source>
        <dbReference type="Proteomes" id="UP000033854"/>
    </source>
</evidence>
<evidence type="ECO:0000256" key="6">
    <source>
        <dbReference type="PIRSR" id="PIRSR600223-1"/>
    </source>
</evidence>
<dbReference type="PRINTS" id="PR00727">
    <property type="entry name" value="LEADERPTASE"/>
</dbReference>
<dbReference type="GO" id="GO:0004252">
    <property type="term" value="F:serine-type endopeptidase activity"/>
    <property type="evidence" value="ECO:0007669"/>
    <property type="project" value="InterPro"/>
</dbReference>
<dbReference type="InterPro" id="IPR019533">
    <property type="entry name" value="Peptidase_S26"/>
</dbReference>
<evidence type="ECO:0000256" key="2">
    <source>
        <dbReference type="ARBA" id="ARBA00009370"/>
    </source>
</evidence>
<keyword evidence="7" id="KW-0472">Membrane</keyword>
<keyword evidence="5 7" id="KW-0378">Hydrolase</keyword>
<evidence type="ECO:0000256" key="4">
    <source>
        <dbReference type="ARBA" id="ARBA00022670"/>
    </source>
</evidence>
<dbReference type="PANTHER" id="PTHR43390">
    <property type="entry name" value="SIGNAL PEPTIDASE I"/>
    <property type="match status" value="1"/>
</dbReference>
<dbReference type="Pfam" id="PF10502">
    <property type="entry name" value="Peptidase_S26"/>
    <property type="match status" value="1"/>
</dbReference>
<dbReference type="Gene3D" id="2.10.109.10">
    <property type="entry name" value="Umud Fragment, subunit A"/>
    <property type="match status" value="1"/>
</dbReference>
<dbReference type="PROSITE" id="PS00501">
    <property type="entry name" value="SPASE_I_1"/>
    <property type="match status" value="1"/>
</dbReference>
<comment type="caution">
    <text evidence="10">The sequence shown here is derived from an EMBL/GenBank/DDBJ whole genome shotgun (WGS) entry which is preliminary data.</text>
</comment>
<keyword evidence="4 7" id="KW-0645">Protease</keyword>
<comment type="subcellular location">
    <subcellularLocation>
        <location evidence="8">Membrane</location>
        <topology evidence="8">Single-pass type II membrane protein</topology>
    </subcellularLocation>
</comment>
<feature type="active site" evidence="6">
    <location>
        <position position="86"/>
    </location>
</feature>
<protein>
    <recommendedName>
        <fullName evidence="3 7">Signal peptidase I</fullName>
        <ecNumber evidence="3 7">3.4.21.89</ecNumber>
    </recommendedName>
</protein>
<dbReference type="InterPro" id="IPR019757">
    <property type="entry name" value="Pept_S26A_signal_pept_1_Lys-AS"/>
</dbReference>
<dbReference type="GO" id="GO:0016020">
    <property type="term" value="C:membrane"/>
    <property type="evidence" value="ECO:0007669"/>
    <property type="project" value="UniProtKB-SubCell"/>
</dbReference>
<dbReference type="PATRIC" id="fig|1618378.3.peg.651"/>
<dbReference type="InterPro" id="IPR000223">
    <property type="entry name" value="Pept_S26A_signal_pept_1"/>
</dbReference>
<dbReference type="Proteomes" id="UP000033854">
    <property type="component" value="Unassembled WGS sequence"/>
</dbReference>
<dbReference type="PROSITE" id="PS00760">
    <property type="entry name" value="SPASE_I_2"/>
    <property type="match status" value="1"/>
</dbReference>
<evidence type="ECO:0000256" key="5">
    <source>
        <dbReference type="ARBA" id="ARBA00022801"/>
    </source>
</evidence>
<organism evidence="10 11">
    <name type="scientific">Candidatus Collierbacteria bacterium GW2011_GWA2_42_17</name>
    <dbReference type="NCBI Taxonomy" id="1618378"/>
    <lineage>
        <taxon>Bacteria</taxon>
        <taxon>Candidatus Collieribacteriota</taxon>
    </lineage>
</organism>
<feature type="active site" evidence="6">
    <location>
        <position position="43"/>
    </location>
</feature>
<dbReference type="InterPro" id="IPR036286">
    <property type="entry name" value="LexA/Signal_pep-like_sf"/>
</dbReference>
<keyword evidence="7" id="KW-1133">Transmembrane helix</keyword>
<evidence type="ECO:0000313" key="10">
    <source>
        <dbReference type="EMBL" id="KKS42759.1"/>
    </source>
</evidence>
<dbReference type="InterPro" id="IPR019756">
    <property type="entry name" value="Pept_S26A_signal_pept_1_Ser-AS"/>
</dbReference>
<dbReference type="GO" id="GO:0009003">
    <property type="term" value="F:signal peptidase activity"/>
    <property type="evidence" value="ECO:0007669"/>
    <property type="project" value="UniProtKB-EC"/>
</dbReference>
<dbReference type="EC" id="3.4.21.89" evidence="3 7"/>
<feature type="domain" description="Peptidase S26" evidence="9">
    <location>
        <begin position="14"/>
        <end position="173"/>
    </location>
</feature>
<evidence type="ECO:0000259" key="9">
    <source>
        <dbReference type="Pfam" id="PF10502"/>
    </source>
</evidence>